<name>A0ACB6R7E5_9PLEO</name>
<keyword evidence="2" id="KW-1185">Reference proteome</keyword>
<comment type="caution">
    <text evidence="1">The sequence shown here is derived from an EMBL/GenBank/DDBJ whole genome shotgun (WGS) entry which is preliminary data.</text>
</comment>
<organism evidence="1 2">
    <name type="scientific">Lindgomyces ingoldianus</name>
    <dbReference type="NCBI Taxonomy" id="673940"/>
    <lineage>
        <taxon>Eukaryota</taxon>
        <taxon>Fungi</taxon>
        <taxon>Dikarya</taxon>
        <taxon>Ascomycota</taxon>
        <taxon>Pezizomycotina</taxon>
        <taxon>Dothideomycetes</taxon>
        <taxon>Pleosporomycetidae</taxon>
        <taxon>Pleosporales</taxon>
        <taxon>Lindgomycetaceae</taxon>
        <taxon>Lindgomyces</taxon>
    </lineage>
</organism>
<dbReference type="Proteomes" id="UP000799755">
    <property type="component" value="Unassembled WGS sequence"/>
</dbReference>
<protein>
    <submittedName>
        <fullName evidence="1">Uncharacterized protein</fullName>
    </submittedName>
</protein>
<gene>
    <name evidence="1" type="ORF">BDR25DRAFT_351251</name>
</gene>
<evidence type="ECO:0000313" key="2">
    <source>
        <dbReference type="Proteomes" id="UP000799755"/>
    </source>
</evidence>
<proteinExistence type="predicted"/>
<accession>A0ACB6R7E5</accession>
<evidence type="ECO:0000313" key="1">
    <source>
        <dbReference type="EMBL" id="KAF2474728.1"/>
    </source>
</evidence>
<dbReference type="EMBL" id="MU003497">
    <property type="protein sequence ID" value="KAF2474728.1"/>
    <property type="molecule type" value="Genomic_DNA"/>
</dbReference>
<reference evidence="1" key="1">
    <citation type="journal article" date="2020" name="Stud. Mycol.">
        <title>101 Dothideomycetes genomes: a test case for predicting lifestyles and emergence of pathogens.</title>
        <authorList>
            <person name="Haridas S."/>
            <person name="Albert R."/>
            <person name="Binder M."/>
            <person name="Bloem J."/>
            <person name="Labutti K."/>
            <person name="Salamov A."/>
            <person name="Andreopoulos B."/>
            <person name="Baker S."/>
            <person name="Barry K."/>
            <person name="Bills G."/>
            <person name="Bluhm B."/>
            <person name="Cannon C."/>
            <person name="Castanera R."/>
            <person name="Culley D."/>
            <person name="Daum C."/>
            <person name="Ezra D."/>
            <person name="Gonzalez J."/>
            <person name="Henrissat B."/>
            <person name="Kuo A."/>
            <person name="Liang C."/>
            <person name="Lipzen A."/>
            <person name="Lutzoni F."/>
            <person name="Magnuson J."/>
            <person name="Mondo S."/>
            <person name="Nolan M."/>
            <person name="Ohm R."/>
            <person name="Pangilinan J."/>
            <person name="Park H.-J."/>
            <person name="Ramirez L."/>
            <person name="Alfaro M."/>
            <person name="Sun H."/>
            <person name="Tritt A."/>
            <person name="Yoshinaga Y."/>
            <person name="Zwiers L.-H."/>
            <person name="Turgeon B."/>
            <person name="Goodwin S."/>
            <person name="Spatafora J."/>
            <person name="Crous P."/>
            <person name="Grigoriev I."/>
        </authorList>
    </citation>
    <scope>NUCLEOTIDE SEQUENCE</scope>
    <source>
        <strain evidence="1">ATCC 200398</strain>
    </source>
</reference>
<sequence length="240" mass="26918">MRSSWRYSRYLLPASSTPREKSLIKFSKLLIPYMQDVRPTQLSWPIVWLSYCPCAEVLVAHGAKYSGSFCGCHKTVFFLTVVADEKGGDRCIYVRFSAYANKGAMRVTHFYSQISSTVYLEGEIYTMKGALGLLVEEDYKRIAFWMTLTLESRAVLIWNYPIYRPHSTTLYSEVSPSNSNSSPGAPETFKAMVKEIARISKMYLKIDAGSYSGDFLRTAAESTGIVGKGIYAVGALSDFT</sequence>